<proteinExistence type="predicted"/>
<evidence type="ECO:0000313" key="3">
    <source>
        <dbReference type="Proteomes" id="UP000596661"/>
    </source>
</evidence>
<dbReference type="AlphaFoldDB" id="A0A803R9Y0"/>
<keyword evidence="3" id="KW-1185">Reference proteome</keyword>
<organism evidence="2 3">
    <name type="scientific">Cannabis sativa</name>
    <name type="common">Hemp</name>
    <name type="synonym">Marijuana</name>
    <dbReference type="NCBI Taxonomy" id="3483"/>
    <lineage>
        <taxon>Eukaryota</taxon>
        <taxon>Viridiplantae</taxon>
        <taxon>Streptophyta</taxon>
        <taxon>Embryophyta</taxon>
        <taxon>Tracheophyta</taxon>
        <taxon>Spermatophyta</taxon>
        <taxon>Magnoliopsida</taxon>
        <taxon>eudicotyledons</taxon>
        <taxon>Gunneridae</taxon>
        <taxon>Pentapetalae</taxon>
        <taxon>rosids</taxon>
        <taxon>fabids</taxon>
        <taxon>Rosales</taxon>
        <taxon>Cannabaceae</taxon>
        <taxon>Cannabis</taxon>
    </lineage>
</organism>
<reference evidence="2" key="1">
    <citation type="submission" date="2021-03" db="UniProtKB">
        <authorList>
            <consortium name="EnsemblPlants"/>
        </authorList>
    </citation>
    <scope>IDENTIFICATION</scope>
</reference>
<feature type="transmembrane region" description="Helical" evidence="1">
    <location>
        <begin position="12"/>
        <end position="32"/>
    </location>
</feature>
<accession>A0A803R9Y0</accession>
<evidence type="ECO:0000256" key="1">
    <source>
        <dbReference type="SAM" id="Phobius"/>
    </source>
</evidence>
<keyword evidence="1" id="KW-1133">Transmembrane helix</keyword>
<sequence length="81" mass="9347">MVSRVRVRSRCQLLFFFLLPIVVMVAPLVFVGRKCLAIHTKSHRCMRSLNGMKSQFGADIWLSSVWISSISVLEFNVQEYL</sequence>
<dbReference type="Gramene" id="novel_model_6865_5bd9a17a">
    <property type="protein sequence ID" value="cds.novel_model_6865_5bd9a17a"/>
    <property type="gene ID" value="novel_gene_3626_5bd9a17a"/>
</dbReference>
<keyword evidence="1" id="KW-0812">Transmembrane</keyword>
<protein>
    <submittedName>
        <fullName evidence="2">Uncharacterized protein</fullName>
    </submittedName>
</protein>
<keyword evidence="1" id="KW-0472">Membrane</keyword>
<dbReference type="EnsemblPlants" id="novel_model_6865_5bd9a17a">
    <property type="protein sequence ID" value="cds.novel_model_6865_5bd9a17a"/>
    <property type="gene ID" value="novel_gene_3626_5bd9a17a"/>
</dbReference>
<name>A0A803R9Y0_CANSA</name>
<dbReference type="Proteomes" id="UP000596661">
    <property type="component" value="Unassembled WGS sequence"/>
</dbReference>
<dbReference type="EMBL" id="UZAU01000806">
    <property type="status" value="NOT_ANNOTATED_CDS"/>
    <property type="molecule type" value="Genomic_DNA"/>
</dbReference>
<evidence type="ECO:0000313" key="2">
    <source>
        <dbReference type="EnsemblPlants" id="cds.novel_model_6865_5bd9a17a"/>
    </source>
</evidence>